<dbReference type="Proteomes" id="UP000327493">
    <property type="component" value="Chromosome 16"/>
</dbReference>
<comment type="caution">
    <text evidence="2">The sequence shown here is derived from an EMBL/GenBank/DDBJ whole genome shotgun (WGS) entry which is preliminary data.</text>
</comment>
<name>A0A5J5CSX7_9PERO</name>
<gene>
    <name evidence="2" type="ORF">FQN60_008129</name>
</gene>
<dbReference type="EMBL" id="VOFY01000016">
    <property type="protein sequence ID" value="KAA8584344.1"/>
    <property type="molecule type" value="Genomic_DNA"/>
</dbReference>
<feature type="chain" id="PRO_5023837936" evidence="1">
    <location>
        <begin position="22"/>
        <end position="351"/>
    </location>
</feature>
<evidence type="ECO:0000313" key="2">
    <source>
        <dbReference type="EMBL" id="KAA8584344.1"/>
    </source>
</evidence>
<feature type="non-terminal residue" evidence="2">
    <location>
        <position position="351"/>
    </location>
</feature>
<sequence length="351" mass="39753">MRPWLLLVSLLVSDLSPLGDGDWVIDYCCWSLCRNLAPTGMEILETQTEHQYIKRNYVQHKLGTPPFYWTHTVHDDHGCLYHQEFTGIIHRNHVPALAVSLLRGKGKSVPAFLLRSDALPALHAISETSHIAMDLIKDPPDPESAWTLNHHTAASGHNFQAFLLEKSKSLAPATIVQLQKMLTKRYCAAATVNISCCFKQGEIRSAMNIKKMSKEQIARLQIRQKESTRRAMDILMKYGGQAAVRQHDVFQAATLHSGSASMKASHVPQSEKNRSSVNMIKKKEHLISSLQNSAQKQHRLKSGVYDDDDDDDDGFYIEKQLLLVPREKAKSMKRLQFKIKAAQEDNKEDFN</sequence>
<dbReference type="AlphaFoldDB" id="A0A5J5CSX7"/>
<proteinExistence type="predicted"/>
<keyword evidence="3" id="KW-1185">Reference proteome</keyword>
<feature type="signal peptide" evidence="1">
    <location>
        <begin position="1"/>
        <end position="21"/>
    </location>
</feature>
<organism evidence="2 3">
    <name type="scientific">Etheostoma spectabile</name>
    <name type="common">orangethroat darter</name>
    <dbReference type="NCBI Taxonomy" id="54343"/>
    <lineage>
        <taxon>Eukaryota</taxon>
        <taxon>Metazoa</taxon>
        <taxon>Chordata</taxon>
        <taxon>Craniata</taxon>
        <taxon>Vertebrata</taxon>
        <taxon>Euteleostomi</taxon>
        <taxon>Actinopterygii</taxon>
        <taxon>Neopterygii</taxon>
        <taxon>Teleostei</taxon>
        <taxon>Neoteleostei</taxon>
        <taxon>Acanthomorphata</taxon>
        <taxon>Eupercaria</taxon>
        <taxon>Perciformes</taxon>
        <taxon>Percoidei</taxon>
        <taxon>Percidae</taxon>
        <taxon>Etheostomatinae</taxon>
        <taxon>Etheostoma</taxon>
    </lineage>
</organism>
<keyword evidence="1" id="KW-0732">Signal</keyword>
<evidence type="ECO:0000256" key="1">
    <source>
        <dbReference type="SAM" id="SignalP"/>
    </source>
</evidence>
<protein>
    <submittedName>
        <fullName evidence="2">Uncharacterized protein</fullName>
    </submittedName>
</protein>
<evidence type="ECO:0000313" key="3">
    <source>
        <dbReference type="Proteomes" id="UP000327493"/>
    </source>
</evidence>
<reference evidence="2 3" key="1">
    <citation type="submission" date="2019-08" db="EMBL/GenBank/DDBJ databases">
        <title>A chromosome-level genome assembly, high-density linkage maps, and genome scans reveal the genomic architecture of hybrid incompatibilities underlying speciation via character displacement in darters (Percidae: Etheostominae).</title>
        <authorList>
            <person name="Moran R.L."/>
            <person name="Catchen J.M."/>
            <person name="Fuller R.C."/>
        </authorList>
    </citation>
    <scope>NUCLEOTIDE SEQUENCE [LARGE SCALE GENOMIC DNA]</scope>
    <source>
        <strain evidence="2">EspeVRDwgs_2016</strain>
        <tissue evidence="2">Muscle</tissue>
    </source>
</reference>
<accession>A0A5J5CSX7</accession>